<dbReference type="SUPFAM" id="SSF57716">
    <property type="entry name" value="Glucocorticoid receptor-like (DNA-binding domain)"/>
    <property type="match status" value="1"/>
</dbReference>
<dbReference type="AlphaFoldDB" id="A0A131XV95"/>
<reference evidence="8" key="1">
    <citation type="submission" date="2016-02" db="EMBL/GenBank/DDBJ databases">
        <title>RNAseq analyses of the midgut from blood- or serum-fed Ixodes ricinus ticks.</title>
        <authorList>
            <person name="Perner J."/>
            <person name="Provaznik J."/>
            <person name="Schrenkova J."/>
            <person name="Urbanova V."/>
            <person name="Ribeiro J.M."/>
            <person name="Kopacek P."/>
        </authorList>
    </citation>
    <scope>NUCLEOTIDE SEQUENCE</scope>
    <source>
        <tissue evidence="8">Gut</tissue>
    </source>
</reference>
<evidence type="ECO:0000313" key="8">
    <source>
        <dbReference type="EMBL" id="JAP70135.1"/>
    </source>
</evidence>
<name>A0A131XV95_IXORI</name>
<evidence type="ECO:0000256" key="3">
    <source>
        <dbReference type="ARBA" id="ARBA00022833"/>
    </source>
</evidence>
<evidence type="ECO:0000256" key="4">
    <source>
        <dbReference type="ARBA" id="ARBA00023125"/>
    </source>
</evidence>
<dbReference type="PANTHER" id="PTHR46600">
    <property type="entry name" value="THAP DOMAIN-CONTAINING"/>
    <property type="match status" value="1"/>
</dbReference>
<dbReference type="InterPro" id="IPR026516">
    <property type="entry name" value="THAP1/10"/>
</dbReference>
<dbReference type="Pfam" id="PF05485">
    <property type="entry name" value="THAP"/>
    <property type="match status" value="1"/>
</dbReference>
<dbReference type="InterPro" id="IPR038441">
    <property type="entry name" value="THAP_Znf_sf"/>
</dbReference>
<dbReference type="GO" id="GO:0008270">
    <property type="term" value="F:zinc ion binding"/>
    <property type="evidence" value="ECO:0007669"/>
    <property type="project" value="UniProtKB-KW"/>
</dbReference>
<evidence type="ECO:0000256" key="2">
    <source>
        <dbReference type="ARBA" id="ARBA00022771"/>
    </source>
</evidence>
<dbReference type="Gene3D" id="6.20.210.20">
    <property type="entry name" value="THAP domain"/>
    <property type="match status" value="1"/>
</dbReference>
<dbReference type="PANTHER" id="PTHR46600:SF11">
    <property type="entry name" value="THAP DOMAIN-CONTAINING PROTEIN 10"/>
    <property type="match status" value="1"/>
</dbReference>
<dbReference type="EMBL" id="GEFM01005661">
    <property type="protein sequence ID" value="JAP70135.1"/>
    <property type="molecule type" value="mRNA"/>
</dbReference>
<evidence type="ECO:0000256" key="5">
    <source>
        <dbReference type="PROSITE-ProRule" id="PRU00309"/>
    </source>
</evidence>
<feature type="region of interest" description="Disordered" evidence="6">
    <location>
        <begin position="246"/>
        <end position="277"/>
    </location>
</feature>
<dbReference type="InterPro" id="IPR006612">
    <property type="entry name" value="THAP_Znf"/>
</dbReference>
<accession>A0A131XV95</accession>
<feature type="domain" description="THAP-type" evidence="7">
    <location>
        <begin position="1"/>
        <end position="91"/>
    </location>
</feature>
<dbReference type="SMART" id="SM00980">
    <property type="entry name" value="THAP"/>
    <property type="match status" value="1"/>
</dbReference>
<sequence length="277" mass="30838">MGGGDLCCVVGCRNRKGIEPGLSYFSFPKNDKVRRLWLHALSRTGWVSTGRSRVCSEHFTEECFDETAKFCAQFGLPFRRRLKPDSVPTVFGEKRPPPVPCGAYAKRRLEICSDALATTSSTPSIVTKQQTLKHEVASIRRRGRATDKCCQVEPHVVDVAAQTEPLKTTGVQAPPMQCRTEDESCERLHGQNCVVDEHCLAQLLERCPVCCYKSEVEVTVVGALVKATIFCPWRKHVSHWYSQPLERSPTGCRPPDLDDAPPAILGKSEPSEVLELK</sequence>
<protein>
    <recommendedName>
        <fullName evidence="7">THAP-type domain-containing protein</fullName>
    </recommendedName>
</protein>
<keyword evidence="3" id="KW-0862">Zinc</keyword>
<keyword evidence="1" id="KW-0479">Metal-binding</keyword>
<organism evidence="8">
    <name type="scientific">Ixodes ricinus</name>
    <name type="common">Common tick</name>
    <name type="synonym">Acarus ricinus</name>
    <dbReference type="NCBI Taxonomy" id="34613"/>
    <lineage>
        <taxon>Eukaryota</taxon>
        <taxon>Metazoa</taxon>
        <taxon>Ecdysozoa</taxon>
        <taxon>Arthropoda</taxon>
        <taxon>Chelicerata</taxon>
        <taxon>Arachnida</taxon>
        <taxon>Acari</taxon>
        <taxon>Parasitiformes</taxon>
        <taxon>Ixodida</taxon>
        <taxon>Ixodoidea</taxon>
        <taxon>Ixodidae</taxon>
        <taxon>Ixodinae</taxon>
        <taxon>Ixodes</taxon>
    </lineage>
</organism>
<evidence type="ECO:0000256" key="6">
    <source>
        <dbReference type="SAM" id="MobiDB-lite"/>
    </source>
</evidence>
<dbReference type="SMART" id="SM00692">
    <property type="entry name" value="DM3"/>
    <property type="match status" value="1"/>
</dbReference>
<proteinExistence type="evidence at transcript level"/>
<evidence type="ECO:0000256" key="1">
    <source>
        <dbReference type="ARBA" id="ARBA00022723"/>
    </source>
</evidence>
<dbReference type="PROSITE" id="PS50950">
    <property type="entry name" value="ZF_THAP"/>
    <property type="match status" value="1"/>
</dbReference>
<keyword evidence="4 5" id="KW-0238">DNA-binding</keyword>
<evidence type="ECO:0000259" key="7">
    <source>
        <dbReference type="PROSITE" id="PS50950"/>
    </source>
</evidence>
<dbReference type="GO" id="GO:0043565">
    <property type="term" value="F:sequence-specific DNA binding"/>
    <property type="evidence" value="ECO:0007669"/>
    <property type="project" value="InterPro"/>
</dbReference>
<keyword evidence="2 5" id="KW-0863">Zinc-finger</keyword>